<dbReference type="PANTHER" id="PTHR43840">
    <property type="entry name" value="MITOCHONDRIAL METAL TRANSPORTER 1-RELATED"/>
    <property type="match status" value="1"/>
</dbReference>
<keyword evidence="5" id="KW-1133">Transmembrane helix</keyword>
<evidence type="ECO:0000256" key="2">
    <source>
        <dbReference type="ARBA" id="ARBA00008114"/>
    </source>
</evidence>
<keyword evidence="4" id="KW-0812">Transmembrane</keyword>
<accession>A0A6L6TMF6</accession>
<dbReference type="InterPro" id="IPR027469">
    <property type="entry name" value="Cation_efflux_TMD_sf"/>
</dbReference>
<comment type="similarity">
    <text evidence="2">Belongs to the cation diffusion facilitator (CDF) transporter (TC 2.A.4) family.</text>
</comment>
<feature type="domain" description="Cation efflux protein transmembrane" evidence="7">
    <location>
        <begin position="34"/>
        <end position="225"/>
    </location>
</feature>
<dbReference type="InterPro" id="IPR058533">
    <property type="entry name" value="Cation_efflux_TM"/>
</dbReference>
<reference evidence="9" key="1">
    <citation type="submission" date="2020-04" db="EMBL/GenBank/DDBJ databases">
        <title>Deep metagenomics examines the oral microbiome during advanced dental caries in children, revealing novel taxa and co-occurrences with host molecules.</title>
        <authorList>
            <person name="Baker J.L."/>
            <person name="Morton J.T."/>
            <person name="Dinis M."/>
            <person name="Alvarez R."/>
            <person name="Tran N.C."/>
            <person name="Knight R."/>
            <person name="Edlund A."/>
        </authorList>
    </citation>
    <scope>NUCLEOTIDE SEQUENCE</scope>
    <source>
        <strain evidence="9">JCVI_32_bin.14</strain>
    </source>
</reference>
<name>A0A6L6TMF6_9FIRM</name>
<dbReference type="GO" id="GO:0016020">
    <property type="term" value="C:membrane"/>
    <property type="evidence" value="ECO:0007669"/>
    <property type="project" value="UniProtKB-SubCell"/>
</dbReference>
<dbReference type="SUPFAM" id="SSF161111">
    <property type="entry name" value="Cation efflux protein transmembrane domain-like"/>
    <property type="match status" value="1"/>
</dbReference>
<dbReference type="InterPro" id="IPR050291">
    <property type="entry name" value="CDF_Transporter"/>
</dbReference>
<dbReference type="Gene3D" id="3.30.70.1350">
    <property type="entry name" value="Cation efflux protein, cytoplasmic domain"/>
    <property type="match status" value="1"/>
</dbReference>
<evidence type="ECO:0000256" key="5">
    <source>
        <dbReference type="ARBA" id="ARBA00022989"/>
    </source>
</evidence>
<evidence type="ECO:0000256" key="3">
    <source>
        <dbReference type="ARBA" id="ARBA00022448"/>
    </source>
</evidence>
<dbReference type="InterPro" id="IPR027470">
    <property type="entry name" value="Cation_efflux_CTD"/>
</dbReference>
<dbReference type="EMBL" id="JABZMK010000001">
    <property type="protein sequence ID" value="MBF1128654.1"/>
    <property type="molecule type" value="Genomic_DNA"/>
</dbReference>
<evidence type="ECO:0000256" key="1">
    <source>
        <dbReference type="ARBA" id="ARBA00004141"/>
    </source>
</evidence>
<dbReference type="GO" id="GO:0008324">
    <property type="term" value="F:monoatomic cation transmembrane transporter activity"/>
    <property type="evidence" value="ECO:0007669"/>
    <property type="project" value="InterPro"/>
</dbReference>
<evidence type="ECO:0000256" key="4">
    <source>
        <dbReference type="ARBA" id="ARBA00022692"/>
    </source>
</evidence>
<evidence type="ECO:0000313" key="9">
    <source>
        <dbReference type="EMBL" id="MBF1128654.1"/>
    </source>
</evidence>
<dbReference type="NCBIfam" id="TIGR01297">
    <property type="entry name" value="CDF"/>
    <property type="match status" value="1"/>
</dbReference>
<dbReference type="InterPro" id="IPR002524">
    <property type="entry name" value="Cation_efflux"/>
</dbReference>
<dbReference type="RefSeq" id="WP_227137610.1">
    <property type="nucleotide sequence ID" value="NZ_CATXWY010000004.1"/>
</dbReference>
<evidence type="ECO:0000256" key="6">
    <source>
        <dbReference type="ARBA" id="ARBA00023136"/>
    </source>
</evidence>
<gene>
    <name evidence="9" type="ORF">HXL70_01190</name>
</gene>
<sequence length="406" mass="45446">MRSRRHWEKGNGTVMEIFGMGGTSRQRKAFFAALVGLIINLILGMVKIFAGWQSGFLSVIGDGFNNITDVGAVILLMMTFYYASKPSDKEHPFGHGRLEYVNSTVMSAIILYVGITLLVESVQKILHPEDSYFSIWTASALIVGIIAKLFLTWWYKRAGENLKSEAFNAYSADSFSDILSTTGVLVAACVEYFSGYHVDGIMGVIMSLFILYTGYGIMKEALNSIIGATPDAEMYEKIKTVILETPGVYGVHDLIVHDYGPENHFASAHVELDSNLTLVEGHELAETVMTKLRNEFNIQAVVHADPKAVSNPKEMEYMRDLEAAIYRTGLPVSYHDFFVVEKEEGIYISFELELKGPCDKSDEEMYQMILTEILKSNPKYFIEMMVDRNFISGKVYGKSGIEHPAE</sequence>
<keyword evidence="6" id="KW-0472">Membrane</keyword>
<proteinExistence type="inferred from homology"/>
<dbReference type="Pfam" id="PF16916">
    <property type="entry name" value="ZT_dimer"/>
    <property type="match status" value="1"/>
</dbReference>
<evidence type="ECO:0000259" key="7">
    <source>
        <dbReference type="Pfam" id="PF01545"/>
    </source>
</evidence>
<comment type="subcellular location">
    <subcellularLocation>
        <location evidence="1">Membrane</location>
        <topology evidence="1">Multi-pass membrane protein</topology>
    </subcellularLocation>
</comment>
<dbReference type="PANTHER" id="PTHR43840:SF50">
    <property type="entry name" value="MANGANESE EFFLUX SYSTEM PROTEIN MNES"/>
    <property type="match status" value="1"/>
</dbReference>
<dbReference type="InterPro" id="IPR036837">
    <property type="entry name" value="Cation_efflux_CTD_sf"/>
</dbReference>
<dbReference type="Pfam" id="PF01545">
    <property type="entry name" value="Cation_efflux"/>
    <property type="match status" value="1"/>
</dbReference>
<evidence type="ECO:0000259" key="8">
    <source>
        <dbReference type="Pfam" id="PF16916"/>
    </source>
</evidence>
<dbReference type="AlphaFoldDB" id="A0A6L6TMF6"/>
<comment type="caution">
    <text evidence="9">The sequence shown here is derived from an EMBL/GenBank/DDBJ whole genome shotgun (WGS) entry which is preliminary data.</text>
</comment>
<dbReference type="Gene3D" id="1.20.1510.10">
    <property type="entry name" value="Cation efflux protein transmembrane domain"/>
    <property type="match status" value="1"/>
</dbReference>
<keyword evidence="3" id="KW-0813">Transport</keyword>
<dbReference type="SUPFAM" id="SSF160240">
    <property type="entry name" value="Cation efflux protein cytoplasmic domain-like"/>
    <property type="match status" value="1"/>
</dbReference>
<organism evidence="9 10">
    <name type="scientific">Dialister invisus</name>
    <dbReference type="NCBI Taxonomy" id="218538"/>
    <lineage>
        <taxon>Bacteria</taxon>
        <taxon>Bacillati</taxon>
        <taxon>Bacillota</taxon>
        <taxon>Negativicutes</taxon>
        <taxon>Veillonellales</taxon>
        <taxon>Veillonellaceae</taxon>
        <taxon>Dialister</taxon>
    </lineage>
</organism>
<protein>
    <submittedName>
        <fullName evidence="9">Cation transporter</fullName>
    </submittedName>
</protein>
<feature type="domain" description="Cation efflux protein cytoplasmic" evidence="8">
    <location>
        <begin position="230"/>
        <end position="306"/>
    </location>
</feature>
<evidence type="ECO:0000313" key="10">
    <source>
        <dbReference type="Proteomes" id="UP000757890"/>
    </source>
</evidence>
<dbReference type="Proteomes" id="UP000757890">
    <property type="component" value="Unassembled WGS sequence"/>
</dbReference>